<dbReference type="AlphaFoldDB" id="A0A1S8CT69"/>
<comment type="caution">
    <text evidence="2">The sequence shown here is derived from an EMBL/GenBank/DDBJ whole genome shotgun (WGS) entry which is preliminary data.</text>
</comment>
<dbReference type="OrthoDB" id="9764216at2"/>
<dbReference type="PANTHER" id="PTHR39338">
    <property type="entry name" value="BLL5662 PROTEIN-RELATED"/>
    <property type="match status" value="1"/>
</dbReference>
<evidence type="ECO:0000256" key="1">
    <source>
        <dbReference type="SAM" id="Coils"/>
    </source>
</evidence>
<sequence length="395" mass="46178">MFVHLFYTLKKYGVPVTTTELLDLNQAVQAGLVFADREAFYHLAKLCLVKDERYYDKFDRAIKDYFEGIQSLDADDLLERLKQIPPEWLDLELLEKTLTPEEKALLEKAGSLEELMKMLQERLREQHKKHQGGNKMIGTGGTSPFGAYGDNPEGVRIGGPGRQRSAVKVWEQRQYRNLDDDQVLGTRQMQIAMRRLRRFARQGAAEELDVDSTIYSTAKQGILDIQMVPERRNRVKVLMLFDIGGSMDSYIQQCEKLFSAAKSEFKTLEFFYFHNCLYDHVWKDNLRRSSSRMSTWDLMHTYGKDYRVIFVGDASMAPYELMSRGGSVEYMNDEPGNVWLQRMRHHFSKTAWLNPEDDSYWHYTQTIAAIKHIFEDKMFPMTLKGIEDMTRYLSR</sequence>
<evidence type="ECO:0000313" key="3">
    <source>
        <dbReference type="Proteomes" id="UP000192132"/>
    </source>
</evidence>
<name>A0A1S8CT69_9GAMM</name>
<proteinExistence type="predicted"/>
<evidence type="ECO:0000313" key="2">
    <source>
        <dbReference type="EMBL" id="ONG38600.1"/>
    </source>
</evidence>
<dbReference type="Proteomes" id="UP000192132">
    <property type="component" value="Unassembled WGS sequence"/>
</dbReference>
<reference evidence="2 3" key="1">
    <citation type="submission" date="2016-10" db="EMBL/GenBank/DDBJ databases">
        <title>Draft Genome sequence of Alkanindiges sp. strain H1.</title>
        <authorList>
            <person name="Subhash Y."/>
            <person name="Lee S."/>
        </authorList>
    </citation>
    <scope>NUCLEOTIDE SEQUENCE [LARGE SCALE GENOMIC DNA]</scope>
    <source>
        <strain evidence="2 3">H1</strain>
    </source>
</reference>
<protein>
    <recommendedName>
        <fullName evidence="4">VWA domain-containing protein</fullName>
    </recommendedName>
</protein>
<dbReference type="STRING" id="1907941.BKE30_11680"/>
<feature type="coiled-coil region" evidence="1">
    <location>
        <begin position="102"/>
        <end position="129"/>
    </location>
</feature>
<organism evidence="2 3">
    <name type="scientific">Alkanindiges hydrocarboniclasticus</name>
    <dbReference type="NCBI Taxonomy" id="1907941"/>
    <lineage>
        <taxon>Bacteria</taxon>
        <taxon>Pseudomonadati</taxon>
        <taxon>Pseudomonadota</taxon>
        <taxon>Gammaproteobacteria</taxon>
        <taxon>Moraxellales</taxon>
        <taxon>Moraxellaceae</taxon>
        <taxon>Alkanindiges</taxon>
    </lineage>
</organism>
<gene>
    <name evidence="2" type="ORF">BKE30_11680</name>
</gene>
<keyword evidence="3" id="KW-1185">Reference proteome</keyword>
<accession>A0A1S8CT69</accession>
<dbReference type="RefSeq" id="WP_076878784.1">
    <property type="nucleotide sequence ID" value="NZ_MLCN01000030.1"/>
</dbReference>
<dbReference type="InterPro" id="IPR008912">
    <property type="entry name" value="Uncharacterised_CoxE"/>
</dbReference>
<dbReference type="EMBL" id="MLCN01000030">
    <property type="protein sequence ID" value="ONG38600.1"/>
    <property type="molecule type" value="Genomic_DNA"/>
</dbReference>
<dbReference type="Pfam" id="PF05762">
    <property type="entry name" value="VWA_CoxE"/>
    <property type="match status" value="1"/>
</dbReference>
<dbReference type="PANTHER" id="PTHR39338:SF7">
    <property type="entry name" value="BLL6692 PROTEIN"/>
    <property type="match status" value="1"/>
</dbReference>
<evidence type="ECO:0008006" key="4">
    <source>
        <dbReference type="Google" id="ProtNLM"/>
    </source>
</evidence>
<keyword evidence="1" id="KW-0175">Coiled coil</keyword>